<evidence type="ECO:0000259" key="7">
    <source>
        <dbReference type="SMART" id="SM01370"/>
    </source>
</evidence>
<comment type="similarity">
    <text evidence="2">Belongs to the TAF7 family.</text>
</comment>
<keyword evidence="5" id="KW-0539">Nucleus</keyword>
<evidence type="ECO:0000313" key="8">
    <source>
        <dbReference type="EMBL" id="GBF92677.1"/>
    </source>
</evidence>
<feature type="domain" description="TAFII55 protein conserved region" evidence="7">
    <location>
        <begin position="5"/>
        <end position="169"/>
    </location>
</feature>
<dbReference type="OrthoDB" id="153872at2759"/>
<dbReference type="SMART" id="SM01370">
    <property type="entry name" value="TAFII55_N"/>
    <property type="match status" value="1"/>
</dbReference>
<dbReference type="STRING" id="307507.A0A2V0P669"/>
<feature type="region of interest" description="Disordered" evidence="6">
    <location>
        <begin position="175"/>
        <end position="229"/>
    </location>
</feature>
<keyword evidence="4" id="KW-0804">Transcription</keyword>
<organism evidence="8 9">
    <name type="scientific">Raphidocelis subcapitata</name>
    <dbReference type="NCBI Taxonomy" id="307507"/>
    <lineage>
        <taxon>Eukaryota</taxon>
        <taxon>Viridiplantae</taxon>
        <taxon>Chlorophyta</taxon>
        <taxon>core chlorophytes</taxon>
        <taxon>Chlorophyceae</taxon>
        <taxon>CS clade</taxon>
        <taxon>Sphaeropleales</taxon>
        <taxon>Selenastraceae</taxon>
        <taxon>Raphidocelis</taxon>
    </lineage>
</organism>
<dbReference type="InterPro" id="IPR037817">
    <property type="entry name" value="TAF7"/>
</dbReference>
<dbReference type="InParanoid" id="A0A2V0P669"/>
<reference evidence="8 9" key="1">
    <citation type="journal article" date="2018" name="Sci. Rep.">
        <title>Raphidocelis subcapitata (=Pseudokirchneriella subcapitata) provides an insight into genome evolution and environmental adaptations in the Sphaeropleales.</title>
        <authorList>
            <person name="Suzuki S."/>
            <person name="Yamaguchi H."/>
            <person name="Nakajima N."/>
            <person name="Kawachi M."/>
        </authorList>
    </citation>
    <scope>NUCLEOTIDE SEQUENCE [LARGE SCALE GENOMIC DNA]</scope>
    <source>
        <strain evidence="8 9">NIES-35</strain>
    </source>
</reference>
<dbReference type="PANTHER" id="PTHR12228">
    <property type="entry name" value="TRANSCRIPTION INITIATION FACTOR TFIID 55 KD SUBUNIT-RELATED"/>
    <property type="match status" value="1"/>
</dbReference>
<evidence type="ECO:0000256" key="1">
    <source>
        <dbReference type="ARBA" id="ARBA00004123"/>
    </source>
</evidence>
<feature type="compositionally biased region" description="Acidic residues" evidence="6">
    <location>
        <begin position="217"/>
        <end position="229"/>
    </location>
</feature>
<feature type="compositionally biased region" description="Gly residues" evidence="6">
    <location>
        <begin position="195"/>
        <end position="205"/>
    </location>
</feature>
<feature type="region of interest" description="Disordered" evidence="6">
    <location>
        <begin position="95"/>
        <end position="121"/>
    </location>
</feature>
<name>A0A2V0P669_9CHLO</name>
<keyword evidence="9" id="KW-1185">Reference proteome</keyword>
<evidence type="ECO:0000256" key="5">
    <source>
        <dbReference type="ARBA" id="ARBA00023242"/>
    </source>
</evidence>
<evidence type="ECO:0000256" key="2">
    <source>
        <dbReference type="ARBA" id="ARBA00009368"/>
    </source>
</evidence>
<comment type="subcellular location">
    <subcellularLocation>
        <location evidence="1">Nucleus</location>
    </subcellularLocation>
</comment>
<dbReference type="GO" id="GO:0003743">
    <property type="term" value="F:translation initiation factor activity"/>
    <property type="evidence" value="ECO:0007669"/>
    <property type="project" value="UniProtKB-KW"/>
</dbReference>
<dbReference type="GO" id="GO:0005669">
    <property type="term" value="C:transcription factor TFIID complex"/>
    <property type="evidence" value="ECO:0007669"/>
    <property type="project" value="InterPro"/>
</dbReference>
<protein>
    <submittedName>
        <fullName evidence="8">Transcription initiation factor TFIID subunit 7-like</fullName>
    </submittedName>
</protein>
<proteinExistence type="inferred from homology"/>
<accession>A0A2V0P669</accession>
<comment type="caution">
    <text evidence="8">The sequence shown here is derived from an EMBL/GenBank/DDBJ whole genome shotgun (WGS) entry which is preliminary data.</text>
</comment>
<gene>
    <name evidence="8" type="ORF">Rsub_05046</name>
</gene>
<evidence type="ECO:0000313" key="9">
    <source>
        <dbReference type="Proteomes" id="UP000247498"/>
    </source>
</evidence>
<dbReference type="InterPro" id="IPR006751">
    <property type="entry name" value="TAFII55_prot_cons_reg"/>
</dbReference>
<evidence type="ECO:0000256" key="4">
    <source>
        <dbReference type="ARBA" id="ARBA00023163"/>
    </source>
</evidence>
<dbReference type="GO" id="GO:0051123">
    <property type="term" value="P:RNA polymerase II preinitiation complex assembly"/>
    <property type="evidence" value="ECO:0007669"/>
    <property type="project" value="TreeGrafter"/>
</dbReference>
<sequence length="229" mass="24904">MAEAVEEHFVLRVKPPALAAKLRGWLREQQGLDGRAELLFEDSNRRGALVVEGVAYPVTLEDLPARVESFKTLDDANLVKIGDVGQVLIVHEPGTELPPPPPASDRGAAEAADGVTPPMRRARARQFRPRLTVRRDSVFKYEGCLLEIMHGRAPEGWSFTDVEEEYRVDPVTGEGRWVPVAGSRRPAGRPAYDESGGGGGGGPGGGKRKKKKKGGSEDEFDFDDGDFSD</sequence>
<dbReference type="Pfam" id="PF04658">
    <property type="entry name" value="TAFII55_N"/>
    <property type="match status" value="1"/>
</dbReference>
<dbReference type="AlphaFoldDB" id="A0A2V0P669"/>
<evidence type="ECO:0000256" key="3">
    <source>
        <dbReference type="ARBA" id="ARBA00023015"/>
    </source>
</evidence>
<evidence type="ECO:0000256" key="6">
    <source>
        <dbReference type="SAM" id="MobiDB-lite"/>
    </source>
</evidence>
<dbReference type="PANTHER" id="PTHR12228:SF0">
    <property type="entry name" value="TATA-BOX BINDING PROTEIN ASSOCIATED FACTOR 7"/>
    <property type="match status" value="1"/>
</dbReference>
<dbReference type="GO" id="GO:0016251">
    <property type="term" value="F:RNA polymerase II general transcription initiation factor activity"/>
    <property type="evidence" value="ECO:0007669"/>
    <property type="project" value="TreeGrafter"/>
</dbReference>
<dbReference type="Proteomes" id="UP000247498">
    <property type="component" value="Unassembled WGS sequence"/>
</dbReference>
<keyword evidence="8" id="KW-0396">Initiation factor</keyword>
<dbReference type="FunCoup" id="A0A2V0P669">
    <property type="interactions" value="10"/>
</dbReference>
<dbReference type="EMBL" id="BDRX01000034">
    <property type="protein sequence ID" value="GBF92677.1"/>
    <property type="molecule type" value="Genomic_DNA"/>
</dbReference>
<keyword evidence="3" id="KW-0805">Transcription regulation</keyword>
<keyword evidence="8" id="KW-0648">Protein biosynthesis</keyword>